<evidence type="ECO:0000313" key="2">
    <source>
        <dbReference type="Proteomes" id="UP000789702"/>
    </source>
</evidence>
<evidence type="ECO:0000313" key="1">
    <source>
        <dbReference type="EMBL" id="CAG8618035.1"/>
    </source>
</evidence>
<gene>
    <name evidence="1" type="ORF">DHETER_LOCUS7903</name>
</gene>
<proteinExistence type="predicted"/>
<keyword evidence="2" id="KW-1185">Reference proteome</keyword>
<dbReference type="Proteomes" id="UP000789702">
    <property type="component" value="Unassembled WGS sequence"/>
</dbReference>
<accession>A0ACA9N099</accession>
<name>A0ACA9N099_9GLOM</name>
<organism evidence="1 2">
    <name type="scientific">Dentiscutata heterogama</name>
    <dbReference type="NCBI Taxonomy" id="1316150"/>
    <lineage>
        <taxon>Eukaryota</taxon>
        <taxon>Fungi</taxon>
        <taxon>Fungi incertae sedis</taxon>
        <taxon>Mucoromycota</taxon>
        <taxon>Glomeromycotina</taxon>
        <taxon>Glomeromycetes</taxon>
        <taxon>Diversisporales</taxon>
        <taxon>Gigasporaceae</taxon>
        <taxon>Dentiscutata</taxon>
    </lineage>
</organism>
<comment type="caution">
    <text evidence="1">The sequence shown here is derived from an EMBL/GenBank/DDBJ whole genome shotgun (WGS) entry which is preliminary data.</text>
</comment>
<reference evidence="1" key="1">
    <citation type="submission" date="2021-06" db="EMBL/GenBank/DDBJ databases">
        <authorList>
            <person name="Kallberg Y."/>
            <person name="Tangrot J."/>
            <person name="Rosling A."/>
        </authorList>
    </citation>
    <scope>NUCLEOTIDE SEQUENCE</scope>
    <source>
        <strain evidence="1">IL203A</strain>
    </source>
</reference>
<feature type="non-terminal residue" evidence="1">
    <location>
        <position position="1"/>
    </location>
</feature>
<protein>
    <submittedName>
        <fullName evidence="1">14839_t:CDS:1</fullName>
    </submittedName>
</protein>
<dbReference type="EMBL" id="CAJVPU010011805">
    <property type="protein sequence ID" value="CAG8618035.1"/>
    <property type="molecule type" value="Genomic_DNA"/>
</dbReference>
<sequence length="129" mass="14763">FLLIMTSDYLFVKLTEHLYDLKTEHIMAATLIYQGLEENPWISKNKLRGIVNRAVDLVKCSTTTSSKRSEKLTQIMPQVATKFSEINNIDIQNDDPPTGIFLDGVEGVYIEDHICFYVDDIVPHKVLFV</sequence>